<dbReference type="GO" id="GO:0009313">
    <property type="term" value="P:oligosaccharide catabolic process"/>
    <property type="evidence" value="ECO:0007669"/>
    <property type="project" value="TreeGrafter"/>
</dbReference>
<dbReference type="PANTHER" id="PTHR46017">
    <property type="entry name" value="ALPHA-MANNOSIDASE 2C1"/>
    <property type="match status" value="1"/>
</dbReference>
<dbReference type="GO" id="GO:0006013">
    <property type="term" value="P:mannose metabolic process"/>
    <property type="evidence" value="ECO:0007669"/>
    <property type="project" value="InterPro"/>
</dbReference>
<dbReference type="InterPro" id="IPR015341">
    <property type="entry name" value="Glyco_hydro_38_cen"/>
</dbReference>
<comment type="caution">
    <text evidence="4">The sequence shown here is derived from an EMBL/GenBank/DDBJ whole genome shotgun (WGS) entry which is preliminary data.</text>
</comment>
<evidence type="ECO:0000256" key="1">
    <source>
        <dbReference type="ARBA" id="ARBA00022801"/>
    </source>
</evidence>
<proteinExistence type="predicted"/>
<name>A0AAW0EFA9_9AGAR</name>
<dbReference type="InterPro" id="IPR000602">
    <property type="entry name" value="Glyco_hydro_38_N"/>
</dbReference>
<dbReference type="InterPro" id="IPR011330">
    <property type="entry name" value="Glyco_hydro/deAcase_b/a-brl"/>
</dbReference>
<accession>A0AAW0EFA9</accession>
<keyword evidence="5" id="KW-1185">Reference proteome</keyword>
<dbReference type="AlphaFoldDB" id="A0AAW0EFA9"/>
<dbReference type="Gene3D" id="1.20.1270.50">
    <property type="entry name" value="Glycoside hydrolase family 38, central domain"/>
    <property type="match status" value="1"/>
</dbReference>
<dbReference type="InterPro" id="IPR027291">
    <property type="entry name" value="Glyco_hydro_38_N_sf"/>
</dbReference>
<protein>
    <submittedName>
        <fullName evidence="4">Glycosyl hydrolases family 38 N-terminal domain-containing protein</fullName>
    </submittedName>
</protein>
<dbReference type="Gene3D" id="3.20.110.10">
    <property type="entry name" value="Glycoside hydrolase 38, N terminal domain"/>
    <property type="match status" value="1"/>
</dbReference>
<feature type="domain" description="Glycoside hydrolase family 38 central" evidence="3">
    <location>
        <begin position="320"/>
        <end position="402"/>
    </location>
</feature>
<evidence type="ECO:0000313" key="4">
    <source>
        <dbReference type="EMBL" id="KAK7062470.1"/>
    </source>
</evidence>
<evidence type="ECO:0000313" key="5">
    <source>
        <dbReference type="Proteomes" id="UP001362999"/>
    </source>
</evidence>
<gene>
    <name evidence="4" type="ORF">R3P38DRAFT_3251759</name>
</gene>
<dbReference type="Pfam" id="PF01074">
    <property type="entry name" value="Glyco_hydro_38N"/>
    <property type="match status" value="1"/>
</dbReference>
<dbReference type="SUPFAM" id="SSF88688">
    <property type="entry name" value="Families 57/38 glycoside transferase middle domain"/>
    <property type="match status" value="1"/>
</dbReference>
<dbReference type="PANTHER" id="PTHR46017:SF2">
    <property type="entry name" value="MANNOSYLGLYCERATE HYDROLASE"/>
    <property type="match status" value="1"/>
</dbReference>
<organism evidence="4 5">
    <name type="scientific">Favolaschia claudopus</name>
    <dbReference type="NCBI Taxonomy" id="2862362"/>
    <lineage>
        <taxon>Eukaryota</taxon>
        <taxon>Fungi</taxon>
        <taxon>Dikarya</taxon>
        <taxon>Basidiomycota</taxon>
        <taxon>Agaricomycotina</taxon>
        <taxon>Agaricomycetes</taxon>
        <taxon>Agaricomycetidae</taxon>
        <taxon>Agaricales</taxon>
        <taxon>Marasmiineae</taxon>
        <taxon>Mycenaceae</taxon>
        <taxon>Favolaschia</taxon>
    </lineage>
</organism>
<dbReference type="SUPFAM" id="SSF88713">
    <property type="entry name" value="Glycoside hydrolase/deacetylase"/>
    <property type="match status" value="1"/>
</dbReference>
<reference evidence="4 5" key="1">
    <citation type="journal article" date="2024" name="J Genomics">
        <title>Draft genome sequencing and assembly of Favolaschia claudopus CIRM-BRFM 2984 isolated from oak limbs.</title>
        <authorList>
            <person name="Navarro D."/>
            <person name="Drula E."/>
            <person name="Chaduli D."/>
            <person name="Cazenave R."/>
            <person name="Ahrendt S."/>
            <person name="Wang J."/>
            <person name="Lipzen A."/>
            <person name="Daum C."/>
            <person name="Barry K."/>
            <person name="Grigoriev I.V."/>
            <person name="Favel A."/>
            <person name="Rosso M.N."/>
            <person name="Martin F."/>
        </authorList>
    </citation>
    <scope>NUCLEOTIDE SEQUENCE [LARGE SCALE GENOMIC DNA]</scope>
    <source>
        <strain evidence="4 5">CIRM-BRFM 2984</strain>
    </source>
</reference>
<dbReference type="GO" id="GO:0004559">
    <property type="term" value="F:alpha-mannosidase activity"/>
    <property type="evidence" value="ECO:0007669"/>
    <property type="project" value="InterPro"/>
</dbReference>
<keyword evidence="1 4" id="KW-0378">Hydrolase</keyword>
<dbReference type="InterPro" id="IPR028995">
    <property type="entry name" value="Glyco_hydro_57/38_cen_sf"/>
</dbReference>
<evidence type="ECO:0000259" key="3">
    <source>
        <dbReference type="SMART" id="SM00872"/>
    </source>
</evidence>
<dbReference type="InterPro" id="IPR037094">
    <property type="entry name" value="Glyco_hydro_38_cen_sf"/>
</dbReference>
<dbReference type="Proteomes" id="UP001362999">
    <property type="component" value="Unassembled WGS sequence"/>
</dbReference>
<keyword evidence="2" id="KW-0326">Glycosidase</keyword>
<dbReference type="Pfam" id="PF09261">
    <property type="entry name" value="Alpha-mann_mid"/>
    <property type="match status" value="1"/>
</dbReference>
<evidence type="ECO:0000256" key="2">
    <source>
        <dbReference type="ARBA" id="ARBA00023295"/>
    </source>
</evidence>
<dbReference type="SMART" id="SM00872">
    <property type="entry name" value="Alpha-mann_mid"/>
    <property type="match status" value="1"/>
</dbReference>
<sequence>MEFAAISPFLAPATSLSPLTQPFMVCPTTHNDWDWEQTFGGYYECSKNDFGVSGILDSVAVNFNNTDFRFSYAEVAFLRQYLEFWEGTGTPVDSSVFDTPQFCLLGGGITSPDNQVSHSEVFIRNYLLGQQYLESKNLSQRIFPVAWVPDDFGHSPQLPVLVEAMGMKAIGLSRVPGSPQPGLCDTTQKAATDIRQNGLSFYWPGRDGSSILTHFMPTTYYGIANFGLKDAQASMADFLDDCDDCVWPNDIIFATEGGDWQYPTNRSVPGGNPGYLYDWQGVLAASNSSWTGQLVTFDEYYSALMQNPNGIKNFTLFAENYYTGYFASRPQLKIDHYAATQLLLGAEVLSSIFTVFNGSTADELNAKINATWDLLVPTTHHDFISGTACDAVHYFGQNCDDMANCPQPPKPLPEGGWDEKGQLAMSNLTVILANDSMTFALDQLSRSVQWTQKPGFIPVVVFNQLGLDLPGTSMVEMNDPTGGIGNYRAVIDGSPGPLQRTEDGNLLFQVPGMPSMLYKIVELGPCADTCNITESKSQTINASSYLLSNGLVNITLEQDAGWSIANLTIGSDSYVQPNAHANSIELWGDTGNLYQFGMEYETGCTPLKFTHNSTLTCAGPATLLENGPIRWRLTAPLKDVFGNLYSTQYELVRGETFVRITTTGAAPHQGSFSVLTSFPMMTPTGKTATALEYGTAYSWEDRNPQKSWDGLTFRATHNFAQLVTTQGGEAVAAVYHNGMPAWTIDVEEGGMLKGALLRNTPGTDRAQSGTDTDRHTQRYTLDVQSQLAETGYPLKMALYTHTPLRAVPLNISVTPRPTMPQRAQLAAPWEDDVVLAVAKTSNDSLVVRVQRANSTGHEIGVMFPWRNSTNLQLPKIVSALENTIQGAPTVRPSENIPGLYVYDGGRMLTTMNVPLN</sequence>
<dbReference type="EMBL" id="JAWWNJ010000002">
    <property type="protein sequence ID" value="KAK7062470.1"/>
    <property type="molecule type" value="Genomic_DNA"/>
</dbReference>